<feature type="transmembrane region" description="Helical" evidence="7">
    <location>
        <begin position="597"/>
        <end position="614"/>
    </location>
</feature>
<comment type="subcellular location">
    <subcellularLocation>
        <location evidence="1">Membrane</location>
        <topology evidence="1">Multi-pass membrane protein</topology>
    </subcellularLocation>
</comment>
<dbReference type="EMBL" id="JELW01000162">
    <property type="protein sequence ID" value="EXU94746.1"/>
    <property type="molecule type" value="Genomic_DNA"/>
</dbReference>
<dbReference type="GO" id="GO:0005886">
    <property type="term" value="C:plasma membrane"/>
    <property type="evidence" value="ECO:0007669"/>
    <property type="project" value="TreeGrafter"/>
</dbReference>
<sequence length="739" mass="83822">MARYTQTVNGADFDMRPRLPFVCIGYGSRCRPESTRHCNNWFHHRTLGRRLALPDPDRRVPVFEKTASSDSYIDIYTSKPKANSNPPKAKQLLQQVIRFPDKTIPEETIKEWEGSDAYYFLRYLRTLLMTFLPISLVVVPILIPLNYSNGRGQDLDPSSRESSAVGTWQVMGLDTLAFGNIKSSNTDRYTAHLVCAVLVIVWFCFRDVHRLLRKRDEALDKFESAAISLIKGKSTFKVYFKAQLYGGLFRRLESDIETKIMALDGLEELCAGKTARQPCELCAGNRDGQPRQPCERKADGKPCERCIAVKSAWQNILWSNVGRPRWQKWIRTAFVAFILTAMIALWAIPVSWTAALSQLDTLIRNKDLRSFFLQHRTLRTLAVSVAGVLPGVALTLMLMLIPPLLECLSRIQGSTLRSQQAAFVQRFYFVFLFVQMFLVVSIASFLSSSLNQFLENIEALRSAENILNLLSQNLPTAANYFFSYMILQALSGSANILMQKAPMFWFVADRLFSYTPRQKWLRRDSMDIVGWGAVFPLYTTLACISLAYSIIAPLISLFAMISFAMLWFTHKYSVIYVKKLDSDHGGILYPRAINQTFTGIYLMELCMAGLFLGVRDDGGRQSCLRHGITMIVSLVITAIFQVVLNQVLFPAFEKNDTSDELIDKDLFKHVTHVANRSIAWLPTENSEGTCGGATVLINCNYPPEDTLNHWWRATIDERGHVQIERCVNDAPVTKTAQNC</sequence>
<evidence type="ECO:0000313" key="11">
    <source>
        <dbReference type="Proteomes" id="UP000030151"/>
    </source>
</evidence>
<keyword evidence="6 7" id="KW-0472">Membrane</keyword>
<gene>
    <name evidence="10" type="ORF">X797_012173</name>
</gene>
<feature type="transmembrane region" description="Helical" evidence="7">
    <location>
        <begin position="426"/>
        <end position="446"/>
    </location>
</feature>
<dbReference type="PANTHER" id="PTHR13018:SF20">
    <property type="entry name" value="SPORULATION-SPECIFIC PROTEIN 75"/>
    <property type="match status" value="1"/>
</dbReference>
<dbReference type="GO" id="GO:0005227">
    <property type="term" value="F:calcium-activated cation channel activity"/>
    <property type="evidence" value="ECO:0007669"/>
    <property type="project" value="InterPro"/>
</dbReference>
<dbReference type="InterPro" id="IPR003864">
    <property type="entry name" value="CSC1/OSCA1-like_7TM"/>
</dbReference>
<dbReference type="InterPro" id="IPR032880">
    <property type="entry name" value="CSC1/OSCA1-like_N"/>
</dbReference>
<evidence type="ECO:0000259" key="9">
    <source>
        <dbReference type="Pfam" id="PF13967"/>
    </source>
</evidence>
<keyword evidence="5 7" id="KW-1133">Transmembrane helix</keyword>
<evidence type="ECO:0000256" key="2">
    <source>
        <dbReference type="ARBA" id="ARBA00007779"/>
    </source>
</evidence>
<feature type="domain" description="CSC1/OSCA1-like N-terminal transmembrane" evidence="9">
    <location>
        <begin position="86"/>
        <end position="205"/>
    </location>
</feature>
<organism evidence="10 11">
    <name type="scientific">Metarhizium robertsii</name>
    <dbReference type="NCBI Taxonomy" id="568076"/>
    <lineage>
        <taxon>Eukaryota</taxon>
        <taxon>Fungi</taxon>
        <taxon>Dikarya</taxon>
        <taxon>Ascomycota</taxon>
        <taxon>Pezizomycotina</taxon>
        <taxon>Sordariomycetes</taxon>
        <taxon>Hypocreomycetidae</taxon>
        <taxon>Hypocreales</taxon>
        <taxon>Clavicipitaceae</taxon>
        <taxon>Metarhizium</taxon>
    </lineage>
</organism>
<comment type="caution">
    <text evidence="10">The sequence shown here is derived from an EMBL/GenBank/DDBJ whole genome shotgun (WGS) entry which is preliminary data.</text>
</comment>
<dbReference type="Pfam" id="PF13967">
    <property type="entry name" value="RSN1_TM"/>
    <property type="match status" value="1"/>
</dbReference>
<feature type="transmembrane region" description="Helical" evidence="7">
    <location>
        <begin position="127"/>
        <end position="147"/>
    </location>
</feature>
<evidence type="ECO:0000256" key="5">
    <source>
        <dbReference type="ARBA" id="ARBA00022989"/>
    </source>
</evidence>
<keyword evidence="3" id="KW-0813">Transport</keyword>
<evidence type="ECO:0000313" key="10">
    <source>
        <dbReference type="EMBL" id="EXU94746.1"/>
    </source>
</evidence>
<accession>A0A014QQ31</accession>
<evidence type="ECO:0000256" key="4">
    <source>
        <dbReference type="ARBA" id="ARBA00022692"/>
    </source>
</evidence>
<evidence type="ECO:0000256" key="7">
    <source>
        <dbReference type="SAM" id="Phobius"/>
    </source>
</evidence>
<feature type="transmembrane region" description="Helical" evidence="7">
    <location>
        <begin position="189"/>
        <end position="205"/>
    </location>
</feature>
<reference evidence="10 11" key="1">
    <citation type="submission" date="2014-02" db="EMBL/GenBank/DDBJ databases">
        <title>The genome sequence of the entomopathogenic fungus Metarhizium robertsii ARSEF 2575.</title>
        <authorList>
            <person name="Giuliano Garisto Donzelli B."/>
            <person name="Roe B.A."/>
            <person name="Macmil S.L."/>
            <person name="Krasnoff S.B."/>
            <person name="Gibson D.M."/>
        </authorList>
    </citation>
    <scope>NUCLEOTIDE SEQUENCE [LARGE SCALE GENOMIC DNA]</scope>
    <source>
        <strain evidence="10 11">ARSEF 2575</strain>
    </source>
</reference>
<feature type="transmembrane region" description="Helical" evidence="7">
    <location>
        <begin position="381"/>
        <end position="405"/>
    </location>
</feature>
<evidence type="ECO:0000256" key="3">
    <source>
        <dbReference type="ARBA" id="ARBA00022448"/>
    </source>
</evidence>
<name>A0A014QQ31_9HYPO</name>
<feature type="transmembrane region" description="Helical" evidence="7">
    <location>
        <begin position="333"/>
        <end position="352"/>
    </location>
</feature>
<feature type="transmembrane region" description="Helical" evidence="7">
    <location>
        <begin position="557"/>
        <end position="577"/>
    </location>
</feature>
<keyword evidence="4 7" id="KW-0812">Transmembrane</keyword>
<dbReference type="Proteomes" id="UP000030151">
    <property type="component" value="Unassembled WGS sequence"/>
</dbReference>
<evidence type="ECO:0000256" key="6">
    <source>
        <dbReference type="ARBA" id="ARBA00023136"/>
    </source>
</evidence>
<dbReference type="Pfam" id="PF02714">
    <property type="entry name" value="RSN1_7TM"/>
    <property type="match status" value="1"/>
</dbReference>
<dbReference type="PANTHER" id="PTHR13018">
    <property type="entry name" value="PROBABLE MEMBRANE PROTEIN DUF221-RELATED"/>
    <property type="match status" value="1"/>
</dbReference>
<feature type="domain" description="CSC1/OSCA1-like 7TM region" evidence="8">
    <location>
        <begin position="331"/>
        <end position="611"/>
    </location>
</feature>
<feature type="transmembrane region" description="Helical" evidence="7">
    <location>
        <begin position="481"/>
        <end position="507"/>
    </location>
</feature>
<evidence type="ECO:0000259" key="8">
    <source>
        <dbReference type="Pfam" id="PF02714"/>
    </source>
</evidence>
<dbReference type="eggNOG" id="KOG1134">
    <property type="taxonomic scope" value="Eukaryota"/>
</dbReference>
<proteinExistence type="inferred from homology"/>
<comment type="similarity">
    <text evidence="2">Belongs to the CSC1 (TC 1.A.17) family.</text>
</comment>
<evidence type="ECO:0000256" key="1">
    <source>
        <dbReference type="ARBA" id="ARBA00004141"/>
    </source>
</evidence>
<dbReference type="InterPro" id="IPR045122">
    <property type="entry name" value="Csc1-like"/>
</dbReference>
<dbReference type="HOGENOM" id="CLU_002458_4_0_1"/>
<feature type="transmembrane region" description="Helical" evidence="7">
    <location>
        <begin position="626"/>
        <end position="644"/>
    </location>
</feature>
<dbReference type="AlphaFoldDB" id="A0A014QQ31"/>
<protein>
    <submittedName>
        <fullName evidence="10">DUF221 and late exocytosis domain protein</fullName>
    </submittedName>
</protein>
<feature type="transmembrane region" description="Helical" evidence="7">
    <location>
        <begin position="528"/>
        <end position="551"/>
    </location>
</feature>